<dbReference type="PIRSF" id="PIRSF000126">
    <property type="entry name" value="11-beta-HSD1"/>
    <property type="match status" value="1"/>
</dbReference>
<dbReference type="AlphaFoldDB" id="A0A8D8VUK2"/>
<dbReference type="InterPro" id="IPR002347">
    <property type="entry name" value="SDR_fam"/>
</dbReference>
<dbReference type="PRINTS" id="PR00081">
    <property type="entry name" value="GDHRDH"/>
</dbReference>
<evidence type="ECO:0000256" key="4">
    <source>
        <dbReference type="ARBA" id="ARBA00023128"/>
    </source>
</evidence>
<dbReference type="FunFam" id="3.40.50.720:FF:000137">
    <property type="entry name" value="Hydroxysteroid (17-beta) dehydrogenase 3"/>
    <property type="match status" value="1"/>
</dbReference>
<dbReference type="PANTHER" id="PTHR44889:SF1">
    <property type="entry name" value="INACTIVE HYDROXYSTEROID DEHYDROGENASE-LIKE PROTEIN 1"/>
    <property type="match status" value="1"/>
</dbReference>
<dbReference type="PRINTS" id="PR00080">
    <property type="entry name" value="SDRFAMILY"/>
</dbReference>
<proteinExistence type="inferred from homology"/>
<dbReference type="EMBL" id="HBUF01257897">
    <property type="protein sequence ID" value="CAG6682111.1"/>
    <property type="molecule type" value="Transcribed_RNA"/>
</dbReference>
<protein>
    <submittedName>
        <fullName evidence="6">Hydroxysteroid dehydrogenase-like protein 1</fullName>
    </submittedName>
</protein>
<reference evidence="6" key="1">
    <citation type="submission" date="2021-05" db="EMBL/GenBank/DDBJ databases">
        <authorList>
            <person name="Alioto T."/>
            <person name="Alioto T."/>
            <person name="Gomez Garrido J."/>
        </authorList>
    </citation>
    <scope>NUCLEOTIDE SEQUENCE</scope>
</reference>
<dbReference type="Pfam" id="PF00106">
    <property type="entry name" value="adh_short"/>
    <property type="match status" value="1"/>
</dbReference>
<sequence>MLLLILQWIGIFYLAKLSYHFLSTILPSVVARSWNAISPKDLPKKYGPWAVVTGATDGIGKAYAIELAKRKMNLVLISRSMEKLKNTKQEIQNLYPAEVKIIQADFSEGKKIYENIEAELKDLDIGILVNNVGVACPDPTFRSFDSTPQDQLWNEIIINVGATALMTKLVLPQMKLKRRGIIVNMGSMSSQKPHPYLSNYGATKAYMELFSKSLQAELTDFNVQVQYLFPGLINTNMTKDNSLTSKNIPSTVRHIVYPNASIYASWAVYSLGLFRRATGYWVFDILHAIQQMETEDFFTMTMIKVLKNSYGKQLIT</sequence>
<dbReference type="InterPro" id="IPR020904">
    <property type="entry name" value="Sc_DH/Rdtase_CS"/>
</dbReference>
<keyword evidence="4" id="KW-0496">Mitochondrion</keyword>
<keyword evidence="2" id="KW-0521">NADP</keyword>
<evidence type="ECO:0000256" key="5">
    <source>
        <dbReference type="ARBA" id="ARBA00038261"/>
    </source>
</evidence>
<name>A0A8D8VUK2_9HEMI</name>
<keyword evidence="3" id="KW-0560">Oxidoreductase</keyword>
<accession>A0A8D8VUK2</accession>
<evidence type="ECO:0000256" key="3">
    <source>
        <dbReference type="ARBA" id="ARBA00023002"/>
    </source>
</evidence>
<dbReference type="GO" id="GO:0005739">
    <property type="term" value="C:mitochondrion"/>
    <property type="evidence" value="ECO:0007669"/>
    <property type="project" value="UniProtKB-SubCell"/>
</dbReference>
<dbReference type="PROSITE" id="PS00061">
    <property type="entry name" value="ADH_SHORT"/>
    <property type="match status" value="1"/>
</dbReference>
<comment type="subcellular location">
    <subcellularLocation>
        <location evidence="1">Mitochondrion</location>
    </subcellularLocation>
</comment>
<evidence type="ECO:0000256" key="1">
    <source>
        <dbReference type="ARBA" id="ARBA00004173"/>
    </source>
</evidence>
<comment type="similarity">
    <text evidence="5">Belongs to the short-chain dehydrogenases/reductases (SDR) family. 17-beta-HSD 3 subfamily.</text>
</comment>
<evidence type="ECO:0000313" key="6">
    <source>
        <dbReference type="EMBL" id="CAG6635103.1"/>
    </source>
</evidence>
<dbReference type="EMBL" id="HBUF01603671">
    <property type="protein sequence ID" value="CAG6776924.1"/>
    <property type="molecule type" value="Transcribed_RNA"/>
</dbReference>
<organism evidence="6">
    <name type="scientific">Cacopsylla melanoneura</name>
    <dbReference type="NCBI Taxonomy" id="428564"/>
    <lineage>
        <taxon>Eukaryota</taxon>
        <taxon>Metazoa</taxon>
        <taxon>Ecdysozoa</taxon>
        <taxon>Arthropoda</taxon>
        <taxon>Hexapoda</taxon>
        <taxon>Insecta</taxon>
        <taxon>Pterygota</taxon>
        <taxon>Neoptera</taxon>
        <taxon>Paraneoptera</taxon>
        <taxon>Hemiptera</taxon>
        <taxon>Sternorrhyncha</taxon>
        <taxon>Psylloidea</taxon>
        <taxon>Psyllidae</taxon>
        <taxon>Psyllinae</taxon>
        <taxon>Cacopsylla</taxon>
    </lineage>
</organism>
<dbReference type="EMBL" id="HBUF01088883">
    <property type="protein sequence ID" value="CAG6635103.1"/>
    <property type="molecule type" value="Transcribed_RNA"/>
</dbReference>
<dbReference type="EMBL" id="HBUF01423899">
    <property type="protein sequence ID" value="CAG6741186.1"/>
    <property type="molecule type" value="Transcribed_RNA"/>
</dbReference>
<dbReference type="EMBL" id="HBUF01603672">
    <property type="protein sequence ID" value="CAG6776925.1"/>
    <property type="molecule type" value="Transcribed_RNA"/>
</dbReference>
<dbReference type="CDD" id="cd05356">
    <property type="entry name" value="17beta-HSD1_like_SDR_c"/>
    <property type="match status" value="1"/>
</dbReference>
<dbReference type="EMBL" id="HBUF01088882">
    <property type="protein sequence ID" value="CAG6635102.1"/>
    <property type="molecule type" value="Transcribed_RNA"/>
</dbReference>
<dbReference type="GO" id="GO:0016491">
    <property type="term" value="F:oxidoreductase activity"/>
    <property type="evidence" value="ECO:0007669"/>
    <property type="project" value="UniProtKB-KW"/>
</dbReference>
<dbReference type="PANTHER" id="PTHR44889">
    <property type="entry name" value="INACTIVE HYDROXYSTEROID DEHYDROGENASE-LIKE PROTEIN 1"/>
    <property type="match status" value="1"/>
</dbReference>
<evidence type="ECO:0000256" key="2">
    <source>
        <dbReference type="ARBA" id="ARBA00022857"/>
    </source>
</evidence>
<dbReference type="InterPro" id="IPR052149">
    <property type="entry name" value="17-beta-HSD3-like"/>
</dbReference>
<dbReference type="EMBL" id="HBUF01423898">
    <property type="protein sequence ID" value="CAG6741185.1"/>
    <property type="molecule type" value="Transcribed_RNA"/>
</dbReference>
<dbReference type="EMBL" id="HBUF01257896">
    <property type="protein sequence ID" value="CAG6682110.1"/>
    <property type="molecule type" value="Transcribed_RNA"/>
</dbReference>
<dbReference type="Gene3D" id="3.40.50.720">
    <property type="entry name" value="NAD(P)-binding Rossmann-like Domain"/>
    <property type="match status" value="1"/>
</dbReference>
<dbReference type="SUPFAM" id="SSF51735">
    <property type="entry name" value="NAD(P)-binding Rossmann-fold domains"/>
    <property type="match status" value="1"/>
</dbReference>
<dbReference type="InterPro" id="IPR036291">
    <property type="entry name" value="NAD(P)-bd_dom_sf"/>
</dbReference>